<evidence type="ECO:0000313" key="3">
    <source>
        <dbReference type="Proteomes" id="UP000274922"/>
    </source>
</evidence>
<evidence type="ECO:0000313" key="2">
    <source>
        <dbReference type="EMBL" id="RKP02245.1"/>
    </source>
</evidence>
<feature type="region of interest" description="Disordered" evidence="1">
    <location>
        <begin position="1"/>
        <end position="135"/>
    </location>
</feature>
<evidence type="ECO:0000256" key="1">
    <source>
        <dbReference type="SAM" id="MobiDB-lite"/>
    </source>
</evidence>
<dbReference type="Proteomes" id="UP000274922">
    <property type="component" value="Unassembled WGS sequence"/>
</dbReference>
<dbReference type="EMBL" id="ML014148">
    <property type="protein sequence ID" value="RKP02245.1"/>
    <property type="molecule type" value="Genomic_DNA"/>
</dbReference>
<accession>A0A4P9XAA4</accession>
<dbReference type="AlphaFoldDB" id="A0A4P9XAA4"/>
<protein>
    <submittedName>
        <fullName evidence="2">Uncharacterized protein</fullName>
    </submittedName>
</protein>
<gene>
    <name evidence="2" type="ORF">CXG81DRAFT_25106</name>
</gene>
<feature type="compositionally biased region" description="Low complexity" evidence="1">
    <location>
        <begin position="60"/>
        <end position="70"/>
    </location>
</feature>
<sequence length="135" mass="13554">MGGRASIGGRVGVGRRVGMGGRGLADVSVRSRERHAQGHGTGTGTGTGSGSGAGAEARRGLAAAAFAQTDPPDPPDEPDRPEQRRVGGRRRTDGARRPVPAMADLRGGRSRGVGPAASVAARAHHGQSPAGPRRA</sequence>
<feature type="compositionally biased region" description="Gly residues" evidence="1">
    <location>
        <begin position="1"/>
        <end position="23"/>
    </location>
</feature>
<feature type="compositionally biased region" description="Gly residues" evidence="1">
    <location>
        <begin position="39"/>
        <end position="53"/>
    </location>
</feature>
<proteinExistence type="predicted"/>
<reference evidence="3" key="1">
    <citation type="journal article" date="2018" name="Nat. Microbiol.">
        <title>Leveraging single-cell genomics to expand the fungal tree of life.</title>
        <authorList>
            <person name="Ahrendt S.R."/>
            <person name="Quandt C.A."/>
            <person name="Ciobanu D."/>
            <person name="Clum A."/>
            <person name="Salamov A."/>
            <person name="Andreopoulos B."/>
            <person name="Cheng J.F."/>
            <person name="Woyke T."/>
            <person name="Pelin A."/>
            <person name="Henrissat B."/>
            <person name="Reynolds N.K."/>
            <person name="Benny G.L."/>
            <person name="Smith M.E."/>
            <person name="James T.Y."/>
            <person name="Grigoriev I.V."/>
        </authorList>
    </citation>
    <scope>NUCLEOTIDE SEQUENCE [LARGE SCALE GENOMIC DNA]</scope>
    <source>
        <strain evidence="3">ATCC 52028</strain>
    </source>
</reference>
<name>A0A4P9XAA4_9FUNG</name>
<organism evidence="2 3">
    <name type="scientific">Caulochytrium protostelioides</name>
    <dbReference type="NCBI Taxonomy" id="1555241"/>
    <lineage>
        <taxon>Eukaryota</taxon>
        <taxon>Fungi</taxon>
        <taxon>Fungi incertae sedis</taxon>
        <taxon>Chytridiomycota</taxon>
        <taxon>Chytridiomycota incertae sedis</taxon>
        <taxon>Chytridiomycetes</taxon>
        <taxon>Caulochytriales</taxon>
        <taxon>Caulochytriaceae</taxon>
        <taxon>Caulochytrium</taxon>
    </lineage>
</organism>
<feature type="compositionally biased region" description="Basic and acidic residues" evidence="1">
    <location>
        <begin position="77"/>
        <end position="96"/>
    </location>
</feature>
<keyword evidence="3" id="KW-1185">Reference proteome</keyword>